<keyword evidence="5" id="KW-0175">Coiled coil</keyword>
<protein>
    <recommendedName>
        <fullName evidence="8">SUN domain-containing protein</fullName>
    </recommendedName>
</protein>
<dbReference type="GO" id="GO:0043495">
    <property type="term" value="F:protein-membrane adaptor activity"/>
    <property type="evidence" value="ECO:0007669"/>
    <property type="project" value="TreeGrafter"/>
</dbReference>
<keyword evidence="10" id="KW-1185">Reference proteome</keyword>
<dbReference type="Gene3D" id="2.60.120.260">
    <property type="entry name" value="Galactose-binding domain-like"/>
    <property type="match status" value="1"/>
</dbReference>
<dbReference type="PANTHER" id="PTHR12911:SF8">
    <property type="entry name" value="KLAROID PROTEIN-RELATED"/>
    <property type="match status" value="1"/>
</dbReference>
<evidence type="ECO:0000256" key="5">
    <source>
        <dbReference type="SAM" id="Coils"/>
    </source>
</evidence>
<dbReference type="GO" id="GO:0005635">
    <property type="term" value="C:nuclear envelope"/>
    <property type="evidence" value="ECO:0007669"/>
    <property type="project" value="UniProtKB-ARBA"/>
</dbReference>
<feature type="region of interest" description="Disordered" evidence="6">
    <location>
        <begin position="361"/>
        <end position="382"/>
    </location>
</feature>
<dbReference type="PANTHER" id="PTHR12911">
    <property type="entry name" value="SAD1/UNC-84-LIKE PROTEIN-RELATED"/>
    <property type="match status" value="1"/>
</dbReference>
<name>X6M7T6_RETFI</name>
<feature type="coiled-coil region" evidence="5">
    <location>
        <begin position="440"/>
        <end position="467"/>
    </location>
</feature>
<keyword evidence="3 7" id="KW-1133">Transmembrane helix</keyword>
<dbReference type="EMBL" id="ASPP01023697">
    <property type="protein sequence ID" value="ETO10043.1"/>
    <property type="molecule type" value="Genomic_DNA"/>
</dbReference>
<organism evidence="9 10">
    <name type="scientific">Reticulomyxa filosa</name>
    <dbReference type="NCBI Taxonomy" id="46433"/>
    <lineage>
        <taxon>Eukaryota</taxon>
        <taxon>Sar</taxon>
        <taxon>Rhizaria</taxon>
        <taxon>Retaria</taxon>
        <taxon>Foraminifera</taxon>
        <taxon>Monothalamids</taxon>
        <taxon>Reticulomyxidae</taxon>
        <taxon>Reticulomyxa</taxon>
    </lineage>
</organism>
<evidence type="ECO:0000256" key="6">
    <source>
        <dbReference type="SAM" id="MobiDB-lite"/>
    </source>
</evidence>
<dbReference type="PROSITE" id="PS51469">
    <property type="entry name" value="SUN"/>
    <property type="match status" value="1"/>
</dbReference>
<evidence type="ECO:0000256" key="7">
    <source>
        <dbReference type="SAM" id="Phobius"/>
    </source>
</evidence>
<proteinExistence type="predicted"/>
<dbReference type="OrthoDB" id="9415296at2759"/>
<dbReference type="InterPro" id="IPR012919">
    <property type="entry name" value="SUN_dom"/>
</dbReference>
<evidence type="ECO:0000313" key="10">
    <source>
        <dbReference type="Proteomes" id="UP000023152"/>
    </source>
</evidence>
<dbReference type="AlphaFoldDB" id="X6M7T6"/>
<dbReference type="InterPro" id="IPR045119">
    <property type="entry name" value="SUN1-5"/>
</dbReference>
<feature type="compositionally biased region" description="Low complexity" evidence="6">
    <location>
        <begin position="362"/>
        <end position="377"/>
    </location>
</feature>
<evidence type="ECO:0000313" key="9">
    <source>
        <dbReference type="EMBL" id="ETO10043.1"/>
    </source>
</evidence>
<evidence type="ECO:0000256" key="1">
    <source>
        <dbReference type="ARBA" id="ARBA00004370"/>
    </source>
</evidence>
<accession>X6M7T6</accession>
<reference evidence="9 10" key="1">
    <citation type="journal article" date="2013" name="Curr. Biol.">
        <title>The Genome of the Foraminiferan Reticulomyxa filosa.</title>
        <authorList>
            <person name="Glockner G."/>
            <person name="Hulsmann N."/>
            <person name="Schleicher M."/>
            <person name="Noegel A.A."/>
            <person name="Eichinger L."/>
            <person name="Gallinger C."/>
            <person name="Pawlowski J."/>
            <person name="Sierra R."/>
            <person name="Euteneuer U."/>
            <person name="Pillet L."/>
            <person name="Moustafa A."/>
            <person name="Platzer M."/>
            <person name="Groth M."/>
            <person name="Szafranski K."/>
            <person name="Schliwa M."/>
        </authorList>
    </citation>
    <scope>NUCLEOTIDE SEQUENCE [LARGE SCALE GENOMIC DNA]</scope>
</reference>
<keyword evidence="4 7" id="KW-0472">Membrane</keyword>
<comment type="caution">
    <text evidence="9">The sequence shown here is derived from an EMBL/GenBank/DDBJ whole genome shotgun (WGS) entry which is preliminary data.</text>
</comment>
<evidence type="ECO:0000256" key="4">
    <source>
        <dbReference type="ARBA" id="ARBA00023136"/>
    </source>
</evidence>
<comment type="subcellular location">
    <subcellularLocation>
        <location evidence="1">Membrane</location>
    </subcellularLocation>
</comment>
<dbReference type="GO" id="GO:0016020">
    <property type="term" value="C:membrane"/>
    <property type="evidence" value="ECO:0007669"/>
    <property type="project" value="UniProtKB-SubCell"/>
</dbReference>
<evidence type="ECO:0000256" key="2">
    <source>
        <dbReference type="ARBA" id="ARBA00022692"/>
    </source>
</evidence>
<keyword evidence="2 7" id="KW-0812">Transmembrane</keyword>
<evidence type="ECO:0000259" key="8">
    <source>
        <dbReference type="PROSITE" id="PS51469"/>
    </source>
</evidence>
<feature type="transmembrane region" description="Helical" evidence="7">
    <location>
        <begin position="80"/>
        <end position="103"/>
    </location>
</feature>
<sequence length="688" mass="78668">MRNKDDLLLKQVYNKKQINLRMAPKNLITCNIWLTTVKKKTFCRCMFAAKKKKKKKGKGDSNKELIKEWTGSVFRSHQHFLLGISIVVAVTYMFTYGMVTIAANMDNNKYSARAFSLENDTFDMYTDGQSTSSTILDIEIKDLGSIHDLLFIQHSKGPITDNSAKRSDSKSTMEPNTVNDSIPINWSQIHIGSKVTLYLDAGDTVTAIIRNVDVEGQRIFVKYINCWWKCSHWIDLKSGNLVTYAKDNLGISNGKLKHQTKVLDDKISVEDIITNGSFFFFRGCPCENEILKLSRGIQKLESKIEHVLEQSKPSSTQNNGAKGREPMDFLVLKQVVEEQQQALDLLRGSVDALRLKSSAEHSSLPLKTSSTPTTSTSAKVGGEIENRPTLQEFEKRLETNLFEKILLLIFLFTIITKLNKYHQEVKSEQQLAIEGVITSVKELRSSVHSLEQQLKAMEKRKEKDGAESKDNETLLSLSSPSNDWSYQVIKHSMVKSETWIDRLLDYVTLNGWRSYRQQAIMGEVTSKTPGECIPLDFQHVLSNNNDDQLQKLTDDILLRNPNLQYAYLHVELYRPVIIKQFSLFHLHSDLIPDDITRRSAPKLFHVLASNDKERWFNLGLFVYDYDDVKRTSPDRFDGVHKYRVAQHFHSDGNGYNGALKFKFVVFRILTNGGSDYTCIYRVMVHGTE</sequence>
<gene>
    <name evidence="9" type="ORF">RFI_27334</name>
</gene>
<evidence type="ECO:0000256" key="3">
    <source>
        <dbReference type="ARBA" id="ARBA00022989"/>
    </source>
</evidence>
<feature type="domain" description="SUN" evidence="8">
    <location>
        <begin position="495"/>
        <end position="688"/>
    </location>
</feature>
<dbReference type="Pfam" id="PF07738">
    <property type="entry name" value="Sad1_UNC"/>
    <property type="match status" value="1"/>
</dbReference>
<dbReference type="Proteomes" id="UP000023152">
    <property type="component" value="Unassembled WGS sequence"/>
</dbReference>